<comment type="caution">
    <text evidence="3">The sequence shown here is derived from an EMBL/GenBank/DDBJ whole genome shotgun (WGS) entry which is preliminary data.</text>
</comment>
<keyword evidence="1" id="KW-0175">Coiled coil</keyword>
<dbReference type="AlphaFoldDB" id="A0AAE0WC05"/>
<reference evidence="3" key="1">
    <citation type="journal article" date="2021" name="Genome Biol. Evol.">
        <title>A High-Quality Reference Genome for a Parasitic Bivalve with Doubly Uniparental Inheritance (Bivalvia: Unionida).</title>
        <authorList>
            <person name="Smith C.H."/>
        </authorList>
    </citation>
    <scope>NUCLEOTIDE SEQUENCE</scope>
    <source>
        <strain evidence="3">CHS0354</strain>
    </source>
</reference>
<name>A0AAE0WC05_9BIVA</name>
<accession>A0AAE0WC05</accession>
<evidence type="ECO:0000313" key="3">
    <source>
        <dbReference type="EMBL" id="KAK3608654.1"/>
    </source>
</evidence>
<feature type="compositionally biased region" description="Basic and acidic residues" evidence="2">
    <location>
        <begin position="38"/>
        <end position="63"/>
    </location>
</feature>
<evidence type="ECO:0000256" key="1">
    <source>
        <dbReference type="SAM" id="Coils"/>
    </source>
</evidence>
<feature type="coiled-coil region" evidence="1">
    <location>
        <begin position="191"/>
        <end position="225"/>
    </location>
</feature>
<evidence type="ECO:0000313" key="4">
    <source>
        <dbReference type="Proteomes" id="UP001195483"/>
    </source>
</evidence>
<dbReference type="EMBL" id="JAEAOA010002356">
    <property type="protein sequence ID" value="KAK3608654.1"/>
    <property type="molecule type" value="Genomic_DNA"/>
</dbReference>
<dbReference type="Proteomes" id="UP001195483">
    <property type="component" value="Unassembled WGS sequence"/>
</dbReference>
<keyword evidence="4" id="KW-1185">Reference proteome</keyword>
<reference evidence="3" key="2">
    <citation type="journal article" date="2021" name="Genome Biol. Evol.">
        <title>Developing a high-quality reference genome for a parasitic bivalve with doubly uniparental inheritance (Bivalvia: Unionida).</title>
        <authorList>
            <person name="Smith C.H."/>
        </authorList>
    </citation>
    <scope>NUCLEOTIDE SEQUENCE</scope>
    <source>
        <strain evidence="3">CHS0354</strain>
        <tissue evidence="3">Mantle</tissue>
    </source>
</reference>
<feature type="compositionally biased region" description="Acidic residues" evidence="2">
    <location>
        <begin position="136"/>
        <end position="153"/>
    </location>
</feature>
<sequence>MNSRSGSLSSRSQSGDSLMSYDEGENSLAHSFDSLETESMKSENDAENKPKNDAHNGKIELKKLTGKARNVTDRLYRPPPLKFKYTGKQKQENIPIPKTVRTRGKNTSSRKSSVSSVAELPLSPVAPEEPPHQENNEENYSLDEETQTTEDLNDSSNGVRHVTSAADFVSLLYSPQSVIVELMEAKLSYTMGHTETLIQSIQEQLHEAEKNCDKARDERQETYRIVSEYMKNLKENLENSKDYLQTCRIIVNDLRDMATKTENKEKRESFILRRKAAIEAFRLERQQVEKEFTSEKSRISFNGIDIARDVDSANLETPYTIGGQSPKRIMKHFVSVRKQMVQKERGYSFDQPTRLQSKQCNTTIPNSGNLRLKLDAQVLRYKQNLPIANLTSPKWRRFSFEDI</sequence>
<organism evidence="3 4">
    <name type="scientific">Potamilus streckersoni</name>
    <dbReference type="NCBI Taxonomy" id="2493646"/>
    <lineage>
        <taxon>Eukaryota</taxon>
        <taxon>Metazoa</taxon>
        <taxon>Spiralia</taxon>
        <taxon>Lophotrochozoa</taxon>
        <taxon>Mollusca</taxon>
        <taxon>Bivalvia</taxon>
        <taxon>Autobranchia</taxon>
        <taxon>Heteroconchia</taxon>
        <taxon>Palaeoheterodonta</taxon>
        <taxon>Unionida</taxon>
        <taxon>Unionoidea</taxon>
        <taxon>Unionidae</taxon>
        <taxon>Ambleminae</taxon>
        <taxon>Lampsilini</taxon>
        <taxon>Potamilus</taxon>
    </lineage>
</organism>
<feature type="region of interest" description="Disordered" evidence="2">
    <location>
        <begin position="1"/>
        <end position="158"/>
    </location>
</feature>
<gene>
    <name evidence="3" type="ORF">CHS0354_042669</name>
</gene>
<reference evidence="3" key="3">
    <citation type="submission" date="2023-05" db="EMBL/GenBank/DDBJ databases">
        <authorList>
            <person name="Smith C.H."/>
        </authorList>
    </citation>
    <scope>NUCLEOTIDE SEQUENCE</scope>
    <source>
        <strain evidence="3">CHS0354</strain>
        <tissue evidence="3">Mantle</tissue>
    </source>
</reference>
<evidence type="ECO:0000256" key="2">
    <source>
        <dbReference type="SAM" id="MobiDB-lite"/>
    </source>
</evidence>
<proteinExistence type="predicted"/>
<feature type="compositionally biased region" description="Low complexity" evidence="2">
    <location>
        <begin position="1"/>
        <end position="20"/>
    </location>
</feature>
<protein>
    <submittedName>
        <fullName evidence="3">Uncharacterized protein</fullName>
    </submittedName>
</protein>